<evidence type="ECO:0000313" key="6">
    <source>
        <dbReference type="EMBL" id="EFD00245.1"/>
    </source>
</evidence>
<dbReference type="Pfam" id="PF13407">
    <property type="entry name" value="Peripla_BP_4"/>
    <property type="match status" value="1"/>
</dbReference>
<dbReference type="AlphaFoldDB" id="D3AD61"/>
<evidence type="ECO:0000256" key="3">
    <source>
        <dbReference type="SAM" id="MobiDB-lite"/>
    </source>
</evidence>
<dbReference type="HOGENOM" id="CLU_037628_3_3_9"/>
<accession>D3AD61</accession>
<comment type="subcellular location">
    <subcellularLocation>
        <location evidence="1">Cell envelope</location>
    </subcellularLocation>
</comment>
<dbReference type="GO" id="GO:0030288">
    <property type="term" value="C:outer membrane-bounded periplasmic space"/>
    <property type="evidence" value="ECO:0007669"/>
    <property type="project" value="TreeGrafter"/>
</dbReference>
<dbReference type="SUPFAM" id="SSF53822">
    <property type="entry name" value="Periplasmic binding protein-like I"/>
    <property type="match status" value="1"/>
</dbReference>
<name>D3AD61_9FIRM</name>
<keyword evidence="4" id="KW-0732">Signal</keyword>
<dbReference type="GeneID" id="93150633"/>
<gene>
    <name evidence="6" type="ORF">CLOSTHATH_01539</name>
</gene>
<dbReference type="EMBL" id="ACIO01000109">
    <property type="protein sequence ID" value="EFD00245.1"/>
    <property type="molecule type" value="Genomic_DNA"/>
</dbReference>
<evidence type="ECO:0000259" key="5">
    <source>
        <dbReference type="Pfam" id="PF13407"/>
    </source>
</evidence>
<evidence type="ECO:0000256" key="1">
    <source>
        <dbReference type="ARBA" id="ARBA00004196"/>
    </source>
</evidence>
<feature type="chain" id="PRO_5038522609" description="Periplasmic binding protein domain-containing protein" evidence="4">
    <location>
        <begin position="25"/>
        <end position="383"/>
    </location>
</feature>
<feature type="signal peptide" evidence="4">
    <location>
        <begin position="1"/>
        <end position="24"/>
    </location>
</feature>
<dbReference type="GO" id="GO:0030246">
    <property type="term" value="F:carbohydrate binding"/>
    <property type="evidence" value="ECO:0007669"/>
    <property type="project" value="TreeGrafter"/>
</dbReference>
<dbReference type="PANTHER" id="PTHR30036">
    <property type="entry name" value="D-XYLOSE-BINDING PERIPLASMIC PROTEIN"/>
    <property type="match status" value="1"/>
</dbReference>
<organism evidence="6 7">
    <name type="scientific">Hungatella hathewayi DSM 13479</name>
    <dbReference type="NCBI Taxonomy" id="566550"/>
    <lineage>
        <taxon>Bacteria</taxon>
        <taxon>Bacillati</taxon>
        <taxon>Bacillota</taxon>
        <taxon>Clostridia</taxon>
        <taxon>Lachnospirales</taxon>
        <taxon>Lachnospiraceae</taxon>
        <taxon>Hungatella</taxon>
    </lineage>
</organism>
<reference evidence="6 7" key="1">
    <citation type="submission" date="2010-01" db="EMBL/GenBank/DDBJ databases">
        <authorList>
            <person name="Weinstock G."/>
            <person name="Sodergren E."/>
            <person name="Clifton S."/>
            <person name="Fulton L."/>
            <person name="Fulton B."/>
            <person name="Courtney L."/>
            <person name="Fronick C."/>
            <person name="Harrison M."/>
            <person name="Strong C."/>
            <person name="Farmer C."/>
            <person name="Delahaunty K."/>
            <person name="Markovic C."/>
            <person name="Hall O."/>
            <person name="Minx P."/>
            <person name="Tomlinson C."/>
            <person name="Mitreva M."/>
            <person name="Nelson J."/>
            <person name="Hou S."/>
            <person name="Wollam A."/>
            <person name="Pepin K.H."/>
            <person name="Johnson M."/>
            <person name="Bhonagiri V."/>
            <person name="Nash W.E."/>
            <person name="Warren W."/>
            <person name="Chinwalla A."/>
            <person name="Mardis E.R."/>
            <person name="Wilson R.K."/>
        </authorList>
    </citation>
    <scope>NUCLEOTIDE SEQUENCE [LARGE SCALE GENOMIC DNA]</scope>
    <source>
        <strain evidence="6 7">DSM 13479</strain>
    </source>
</reference>
<dbReference type="InterPro" id="IPR050555">
    <property type="entry name" value="Bact_Solute-Bind_Prot2"/>
</dbReference>
<protein>
    <recommendedName>
        <fullName evidence="5">Periplasmic binding protein domain-containing protein</fullName>
    </recommendedName>
</protein>
<dbReference type="Proteomes" id="UP000004968">
    <property type="component" value="Unassembled WGS sequence"/>
</dbReference>
<proteinExistence type="inferred from homology"/>
<comment type="similarity">
    <text evidence="2">Belongs to the bacterial solute-binding protein 2 family.</text>
</comment>
<evidence type="ECO:0000256" key="4">
    <source>
        <dbReference type="SAM" id="SignalP"/>
    </source>
</evidence>
<feature type="domain" description="Periplasmic binding protein" evidence="5">
    <location>
        <begin position="57"/>
        <end position="355"/>
    </location>
</feature>
<comment type="caution">
    <text evidence="6">The sequence shown here is derived from an EMBL/GenBank/DDBJ whole genome shotgun (WGS) entry which is preliminary data.</text>
</comment>
<dbReference type="InterPro" id="IPR025997">
    <property type="entry name" value="SBP_2_dom"/>
</dbReference>
<feature type="region of interest" description="Disordered" evidence="3">
    <location>
        <begin position="24"/>
        <end position="49"/>
    </location>
</feature>
<dbReference type="InterPro" id="IPR028082">
    <property type="entry name" value="Peripla_BP_I"/>
</dbReference>
<evidence type="ECO:0000313" key="7">
    <source>
        <dbReference type="Proteomes" id="UP000004968"/>
    </source>
</evidence>
<sequence length="383" mass="41084">MKKTLLLGLAAVCAWSLTACGSGAEAETTTAPETTKQEKTEMETENSKEKDEYYVEMVGNSFAIQFCNINVDGAKAAADELGNVKLNYNASQDSSQVQEQIDILNQAIAKKPDAILIAAADPDALEAQMIKARDEGIPVVAYDISFNHAPEGALAATVSTNNEAAAGLAAEKLMENEAFVEQVKQATAEKPMVVSCLAPDAVMTAHEQRINGFTLTLYELLQEYQPGAVEITGHTSFEKASENPAAVTIRAEIPPTKADADIRNQAQKMINGNDVAAVFCVNEASVTALLSATTDGTDLDREKGKYKDLIAIGFDAGKTMKGAVASQYFYGAVAQDPFAMGYEGLKICIDAVNGREVKNLDAPAVWYDHTNMEEDDIAKILYD</sequence>
<feature type="compositionally biased region" description="Basic and acidic residues" evidence="3">
    <location>
        <begin position="35"/>
        <end position="49"/>
    </location>
</feature>
<dbReference type="PROSITE" id="PS51257">
    <property type="entry name" value="PROKAR_LIPOPROTEIN"/>
    <property type="match status" value="1"/>
</dbReference>
<feature type="compositionally biased region" description="Low complexity" evidence="3">
    <location>
        <begin position="24"/>
        <end position="34"/>
    </location>
</feature>
<evidence type="ECO:0000256" key="2">
    <source>
        <dbReference type="ARBA" id="ARBA00007639"/>
    </source>
</evidence>
<dbReference type="RefSeq" id="WP_006772070.1">
    <property type="nucleotide sequence ID" value="NZ_GG667624.1"/>
</dbReference>
<dbReference type="Gene3D" id="3.40.50.2300">
    <property type="match status" value="2"/>
</dbReference>
<dbReference type="PANTHER" id="PTHR30036:SF7">
    <property type="entry name" value="ABC TRANSPORTER PERIPLASMIC-BINDING PROTEIN YPHF"/>
    <property type="match status" value="1"/>
</dbReference>